<feature type="transmembrane region" description="Helical" evidence="1">
    <location>
        <begin position="86"/>
        <end position="114"/>
    </location>
</feature>
<keyword evidence="3" id="KW-1185">Reference proteome</keyword>
<feature type="transmembrane region" description="Helical" evidence="1">
    <location>
        <begin position="41"/>
        <end position="65"/>
    </location>
</feature>
<sequence length="279" mass="31157">MSLLQEDNTPNPNLTATGVVDAKPSEYTMAIMKAHPRKLMFYWLSCLLKFALSMVVFAVAINTFIALSDADELEKYDESLSKKLQIFMVIVSIINLLTAVFMMIGSIGGIIASLYPGSSNPQDSTYLHGSSAVGDFGASLGAILTRAEQNQYNPIYISKALRLANLRFYCSIVWFVCSILAVVFQVIRIILSAVGISVMHVMIERYKSMPELNIEADYIILILTALFALIFCVPFIGCSFVVMLRILNLRRQLSKQQDIVRDCVNDEIEHASNELEEMN</sequence>
<keyword evidence="1" id="KW-1133">Transmembrane helix</keyword>
<dbReference type="OMA" id="MHIMIER"/>
<reference evidence="2 3" key="1">
    <citation type="journal article" date="2010" name="Cell">
        <title>The genome of Naegleria gruberi illuminates early eukaryotic versatility.</title>
        <authorList>
            <person name="Fritz-Laylin L.K."/>
            <person name="Prochnik S.E."/>
            <person name="Ginger M.L."/>
            <person name="Dacks J.B."/>
            <person name="Carpenter M.L."/>
            <person name="Field M.C."/>
            <person name="Kuo A."/>
            <person name="Paredez A."/>
            <person name="Chapman J."/>
            <person name="Pham J."/>
            <person name="Shu S."/>
            <person name="Neupane R."/>
            <person name="Cipriano M."/>
            <person name="Mancuso J."/>
            <person name="Tu H."/>
            <person name="Salamov A."/>
            <person name="Lindquist E."/>
            <person name="Shapiro H."/>
            <person name="Lucas S."/>
            <person name="Grigoriev I.V."/>
            <person name="Cande W.Z."/>
            <person name="Fulton C."/>
            <person name="Rokhsar D.S."/>
            <person name="Dawson S.C."/>
        </authorList>
    </citation>
    <scope>NUCLEOTIDE SEQUENCE [LARGE SCALE GENOMIC DNA]</scope>
    <source>
        <strain evidence="2 3">NEG-M</strain>
    </source>
</reference>
<evidence type="ECO:0000313" key="3">
    <source>
        <dbReference type="Proteomes" id="UP000006671"/>
    </source>
</evidence>
<dbReference type="RefSeq" id="XP_002677465.1">
    <property type="nucleotide sequence ID" value="XM_002677419.1"/>
</dbReference>
<proteinExistence type="predicted"/>
<dbReference type="AlphaFoldDB" id="D2VF67"/>
<dbReference type="GeneID" id="8848730"/>
<dbReference type="InParanoid" id="D2VF67"/>
<name>D2VF67_NAEGR</name>
<evidence type="ECO:0000256" key="1">
    <source>
        <dbReference type="SAM" id="Phobius"/>
    </source>
</evidence>
<dbReference type="EMBL" id="GG738867">
    <property type="protein sequence ID" value="EFC44721.1"/>
    <property type="molecule type" value="Genomic_DNA"/>
</dbReference>
<dbReference type="OrthoDB" id="10256007at2759"/>
<evidence type="ECO:0000313" key="2">
    <source>
        <dbReference type="EMBL" id="EFC44721.1"/>
    </source>
</evidence>
<gene>
    <name evidence="2" type="ORF">NAEGRDRAFT_67518</name>
</gene>
<dbReference type="Proteomes" id="UP000006671">
    <property type="component" value="Unassembled WGS sequence"/>
</dbReference>
<keyword evidence="1" id="KW-0472">Membrane</keyword>
<feature type="transmembrane region" description="Helical" evidence="1">
    <location>
        <begin position="218"/>
        <end position="247"/>
    </location>
</feature>
<organism evidence="3">
    <name type="scientific">Naegleria gruberi</name>
    <name type="common">Amoeba</name>
    <dbReference type="NCBI Taxonomy" id="5762"/>
    <lineage>
        <taxon>Eukaryota</taxon>
        <taxon>Discoba</taxon>
        <taxon>Heterolobosea</taxon>
        <taxon>Tetramitia</taxon>
        <taxon>Eutetramitia</taxon>
        <taxon>Vahlkampfiidae</taxon>
        <taxon>Naegleria</taxon>
    </lineage>
</organism>
<dbReference type="VEuPathDB" id="AmoebaDB:NAEGRDRAFT_67518"/>
<protein>
    <submittedName>
        <fullName evidence="2">Predicted protein</fullName>
    </submittedName>
</protein>
<feature type="transmembrane region" description="Helical" evidence="1">
    <location>
        <begin position="168"/>
        <end position="198"/>
    </location>
</feature>
<accession>D2VF67</accession>
<dbReference type="KEGG" id="ngr:NAEGRDRAFT_67518"/>
<keyword evidence="1" id="KW-0812">Transmembrane</keyword>